<proteinExistence type="predicted"/>
<protein>
    <submittedName>
        <fullName evidence="1">Uncharacterized protein</fullName>
    </submittedName>
</protein>
<accession>A0A699RA04</accession>
<dbReference type="SUPFAM" id="SSF54427">
    <property type="entry name" value="NTF2-like"/>
    <property type="match status" value="1"/>
</dbReference>
<reference evidence="1" key="1">
    <citation type="journal article" date="2019" name="Sci. Rep.">
        <title>Draft genome of Tanacetum cinerariifolium, the natural source of mosquito coil.</title>
        <authorList>
            <person name="Yamashiro T."/>
            <person name="Shiraishi A."/>
            <person name="Satake H."/>
            <person name="Nakayama K."/>
        </authorList>
    </citation>
    <scope>NUCLEOTIDE SEQUENCE</scope>
</reference>
<sequence length="100" mass="11435">MHPAVVWPRAWEGDYVQGHAQVRTYWTQQWQEISPSVEPVEVSRLPDGRIAVLVRLTVWDLSGKLLQELQTRVNSTDGHPGRSSVSASLKDKWLIRCTSR</sequence>
<gene>
    <name evidence="1" type="ORF">Tci_854605</name>
</gene>
<name>A0A699RA04_TANCI</name>
<dbReference type="InterPro" id="IPR032710">
    <property type="entry name" value="NTF2-like_dom_sf"/>
</dbReference>
<dbReference type="EMBL" id="BKCJ011085535">
    <property type="protein sequence ID" value="GFC82635.1"/>
    <property type="molecule type" value="Genomic_DNA"/>
</dbReference>
<dbReference type="AlphaFoldDB" id="A0A699RA04"/>
<comment type="caution">
    <text evidence="1">The sequence shown here is derived from an EMBL/GenBank/DDBJ whole genome shotgun (WGS) entry which is preliminary data.</text>
</comment>
<organism evidence="1">
    <name type="scientific">Tanacetum cinerariifolium</name>
    <name type="common">Dalmatian daisy</name>
    <name type="synonym">Chrysanthemum cinerariifolium</name>
    <dbReference type="NCBI Taxonomy" id="118510"/>
    <lineage>
        <taxon>Eukaryota</taxon>
        <taxon>Viridiplantae</taxon>
        <taxon>Streptophyta</taxon>
        <taxon>Embryophyta</taxon>
        <taxon>Tracheophyta</taxon>
        <taxon>Spermatophyta</taxon>
        <taxon>Magnoliopsida</taxon>
        <taxon>eudicotyledons</taxon>
        <taxon>Gunneridae</taxon>
        <taxon>Pentapetalae</taxon>
        <taxon>asterids</taxon>
        <taxon>campanulids</taxon>
        <taxon>Asterales</taxon>
        <taxon>Asteraceae</taxon>
        <taxon>Asteroideae</taxon>
        <taxon>Anthemideae</taxon>
        <taxon>Anthemidinae</taxon>
        <taxon>Tanacetum</taxon>
    </lineage>
</organism>
<evidence type="ECO:0000313" key="1">
    <source>
        <dbReference type="EMBL" id="GFC82635.1"/>
    </source>
</evidence>